<dbReference type="AlphaFoldDB" id="A0A448XQT5"/>
<evidence type="ECO:0000256" key="1">
    <source>
        <dbReference type="SAM" id="Phobius"/>
    </source>
</evidence>
<keyword evidence="1" id="KW-1133">Transmembrane helix</keyword>
<keyword evidence="3" id="KW-1185">Reference proteome</keyword>
<keyword evidence="1" id="KW-0472">Membrane</keyword>
<evidence type="ECO:0000313" key="2">
    <source>
        <dbReference type="EMBL" id="VEL42639.1"/>
    </source>
</evidence>
<comment type="caution">
    <text evidence="2">The sequence shown here is derived from an EMBL/GenBank/DDBJ whole genome shotgun (WGS) entry which is preliminary data.</text>
</comment>
<feature type="transmembrane region" description="Helical" evidence="1">
    <location>
        <begin position="12"/>
        <end position="34"/>
    </location>
</feature>
<organism evidence="2 3">
    <name type="scientific">Protopolystoma xenopodis</name>
    <dbReference type="NCBI Taxonomy" id="117903"/>
    <lineage>
        <taxon>Eukaryota</taxon>
        <taxon>Metazoa</taxon>
        <taxon>Spiralia</taxon>
        <taxon>Lophotrochozoa</taxon>
        <taxon>Platyhelminthes</taxon>
        <taxon>Monogenea</taxon>
        <taxon>Polyopisthocotylea</taxon>
        <taxon>Polystomatidea</taxon>
        <taxon>Polystomatidae</taxon>
        <taxon>Protopolystoma</taxon>
    </lineage>
</organism>
<sequence length="103" mass="11444">MVTTSCAGQSRIVYSTCVAMAYCVGHLVSAIVIVNSTANLSGPEWMSLKPLEFRTIPKRAQKRFHYYTTGFGQIRYESTYQTQIPDEAGSGLVWSFLTQPDIA</sequence>
<proteinExistence type="predicted"/>
<dbReference type="EMBL" id="CAAALY010275575">
    <property type="protein sequence ID" value="VEL42639.1"/>
    <property type="molecule type" value="Genomic_DNA"/>
</dbReference>
<keyword evidence="1" id="KW-0812">Transmembrane</keyword>
<evidence type="ECO:0000313" key="3">
    <source>
        <dbReference type="Proteomes" id="UP000784294"/>
    </source>
</evidence>
<protein>
    <submittedName>
        <fullName evidence="2">Uncharacterized protein</fullName>
    </submittedName>
</protein>
<name>A0A448XQT5_9PLAT</name>
<reference evidence="2" key="1">
    <citation type="submission" date="2018-11" db="EMBL/GenBank/DDBJ databases">
        <authorList>
            <consortium name="Pathogen Informatics"/>
        </authorList>
    </citation>
    <scope>NUCLEOTIDE SEQUENCE</scope>
</reference>
<dbReference type="Proteomes" id="UP000784294">
    <property type="component" value="Unassembled WGS sequence"/>
</dbReference>
<accession>A0A448XQT5</accession>
<gene>
    <name evidence="2" type="ORF">PXEA_LOCUS36079</name>
</gene>